<feature type="transmembrane region" description="Helical" evidence="3">
    <location>
        <begin position="161"/>
        <end position="182"/>
    </location>
</feature>
<evidence type="ECO:0000313" key="4">
    <source>
        <dbReference type="EMBL" id="MFC3700127.1"/>
    </source>
</evidence>
<keyword evidence="3" id="KW-1133">Transmembrane helix</keyword>
<sequence>MLDRWSLKLIKPALGNTAKLLNKLDIKANHVTVTGFFIGMLSIPLLAFEHYNWALVALVLNRLADGLDGELARLQSATDTGAFLDIVLDFIFYSGIVFGFALANPDANALAASALIFSFMGTGASFLAFAIFAERRQLSSMTYPSKGFYYLNGITEGTETIAFFVLMCIWPMHFAIFAWIFAGLCAVTTVIRVRSGVFTLTEQERKA</sequence>
<organism evidence="4 5">
    <name type="scientific">Reinekea marina</name>
    <dbReference type="NCBI Taxonomy" id="1310421"/>
    <lineage>
        <taxon>Bacteria</taxon>
        <taxon>Pseudomonadati</taxon>
        <taxon>Pseudomonadota</taxon>
        <taxon>Gammaproteobacteria</taxon>
        <taxon>Oceanospirillales</taxon>
        <taxon>Saccharospirillaceae</taxon>
        <taxon>Reinekea</taxon>
    </lineage>
</organism>
<evidence type="ECO:0000256" key="2">
    <source>
        <dbReference type="RuleBase" id="RU003750"/>
    </source>
</evidence>
<dbReference type="Pfam" id="PF01066">
    <property type="entry name" value="CDP-OH_P_transf"/>
    <property type="match status" value="1"/>
</dbReference>
<dbReference type="InterPro" id="IPR043130">
    <property type="entry name" value="CDP-OH_PTrfase_TM_dom"/>
</dbReference>
<keyword evidence="3" id="KW-0472">Membrane</keyword>
<protein>
    <submittedName>
        <fullName evidence="4">CDP-alcohol phosphatidyltransferase family protein</fullName>
        <ecNumber evidence="4">2.7.8.-</ecNumber>
    </submittedName>
</protein>
<keyword evidence="3" id="KW-0812">Transmembrane</keyword>
<dbReference type="EMBL" id="JBHRYN010000003">
    <property type="protein sequence ID" value="MFC3700127.1"/>
    <property type="molecule type" value="Genomic_DNA"/>
</dbReference>
<comment type="caution">
    <text evidence="4">The sequence shown here is derived from an EMBL/GenBank/DDBJ whole genome shotgun (WGS) entry which is preliminary data.</text>
</comment>
<reference evidence="5" key="1">
    <citation type="journal article" date="2019" name="Int. J. Syst. Evol. Microbiol.">
        <title>The Global Catalogue of Microorganisms (GCM) 10K type strain sequencing project: providing services to taxonomists for standard genome sequencing and annotation.</title>
        <authorList>
            <consortium name="The Broad Institute Genomics Platform"/>
            <consortium name="The Broad Institute Genome Sequencing Center for Infectious Disease"/>
            <person name="Wu L."/>
            <person name="Ma J."/>
        </authorList>
    </citation>
    <scope>NUCLEOTIDE SEQUENCE [LARGE SCALE GENOMIC DNA]</scope>
    <source>
        <strain evidence="5">CECT 8288</strain>
    </source>
</reference>
<keyword evidence="1 2" id="KW-0808">Transferase</keyword>
<name>A0ABV7WM24_9GAMM</name>
<dbReference type="EC" id="2.7.8.-" evidence="4"/>
<evidence type="ECO:0000256" key="1">
    <source>
        <dbReference type="ARBA" id="ARBA00022679"/>
    </source>
</evidence>
<feature type="transmembrane region" description="Helical" evidence="3">
    <location>
        <begin position="109"/>
        <end position="133"/>
    </location>
</feature>
<dbReference type="Gene3D" id="1.20.120.1760">
    <property type="match status" value="1"/>
</dbReference>
<dbReference type="InterPro" id="IPR000462">
    <property type="entry name" value="CDP-OH_P_trans"/>
</dbReference>
<feature type="transmembrane region" description="Helical" evidence="3">
    <location>
        <begin position="81"/>
        <end position="103"/>
    </location>
</feature>
<dbReference type="RefSeq" id="WP_290280854.1">
    <property type="nucleotide sequence ID" value="NZ_JAUFQI010000001.1"/>
</dbReference>
<comment type="similarity">
    <text evidence="2">Belongs to the CDP-alcohol phosphatidyltransferase class-I family.</text>
</comment>
<proteinExistence type="inferred from homology"/>
<dbReference type="Proteomes" id="UP001595710">
    <property type="component" value="Unassembled WGS sequence"/>
</dbReference>
<dbReference type="GO" id="GO:0016740">
    <property type="term" value="F:transferase activity"/>
    <property type="evidence" value="ECO:0007669"/>
    <property type="project" value="UniProtKB-KW"/>
</dbReference>
<feature type="transmembrane region" description="Helical" evidence="3">
    <location>
        <begin position="36"/>
        <end position="60"/>
    </location>
</feature>
<evidence type="ECO:0000313" key="5">
    <source>
        <dbReference type="Proteomes" id="UP001595710"/>
    </source>
</evidence>
<dbReference type="InterPro" id="IPR048254">
    <property type="entry name" value="CDP_ALCOHOL_P_TRANSF_CS"/>
</dbReference>
<keyword evidence="5" id="KW-1185">Reference proteome</keyword>
<gene>
    <name evidence="4" type="ORF">ACFOND_00630</name>
</gene>
<accession>A0ABV7WM24</accession>
<dbReference type="PROSITE" id="PS00379">
    <property type="entry name" value="CDP_ALCOHOL_P_TRANSF"/>
    <property type="match status" value="1"/>
</dbReference>
<evidence type="ECO:0000256" key="3">
    <source>
        <dbReference type="SAM" id="Phobius"/>
    </source>
</evidence>